<protein>
    <submittedName>
        <fullName evidence="1">Thioesterase</fullName>
    </submittedName>
</protein>
<name>A0A809S132_9PROT</name>
<dbReference type="CDD" id="cd00586">
    <property type="entry name" value="4HBT"/>
    <property type="match status" value="1"/>
</dbReference>
<evidence type="ECO:0000313" key="2">
    <source>
        <dbReference type="Proteomes" id="UP000662914"/>
    </source>
</evidence>
<dbReference type="GO" id="GO:0047617">
    <property type="term" value="F:fatty acyl-CoA hydrolase activity"/>
    <property type="evidence" value="ECO:0007669"/>
    <property type="project" value="TreeGrafter"/>
</dbReference>
<dbReference type="InterPro" id="IPR050563">
    <property type="entry name" value="4-hydroxybenzoyl-CoA_TE"/>
</dbReference>
<dbReference type="PANTHER" id="PTHR31793">
    <property type="entry name" value="4-HYDROXYBENZOYL-COA THIOESTERASE FAMILY MEMBER"/>
    <property type="match status" value="1"/>
</dbReference>
<dbReference type="EMBL" id="AP021857">
    <property type="protein sequence ID" value="BBO22247.1"/>
    <property type="molecule type" value="Genomic_DNA"/>
</dbReference>
<reference evidence="1" key="1">
    <citation type="journal article" name="DNA Res.">
        <title>The physiological potential of anammox bacteria as revealed by their core genome structure.</title>
        <authorList>
            <person name="Okubo T."/>
            <person name="Toyoda A."/>
            <person name="Fukuhara K."/>
            <person name="Uchiyama I."/>
            <person name="Harigaya Y."/>
            <person name="Kuroiwa M."/>
            <person name="Suzuki T."/>
            <person name="Murakami Y."/>
            <person name="Suwa Y."/>
            <person name="Takami H."/>
        </authorList>
    </citation>
    <scope>NUCLEOTIDE SEQUENCE</scope>
    <source>
        <strain evidence="1">317325-3</strain>
    </source>
</reference>
<sequence length="138" mass="15458">MIETARGTVHEWQRDHMGHINVRAYLEFFDHAAWQTYAALGLTASLLRRGAVNLAAVQQNVSYLKELYPGDTIAVRTGVLELREKVVRFRHELSNTETGELAATCEFTIVCLDAKTRKSCPFPPVVAERARGLMIAEA</sequence>
<organism evidence="1 2">
    <name type="scientific">Candidatus Desulfobacillus denitrificans</name>
    <dbReference type="NCBI Taxonomy" id="2608985"/>
    <lineage>
        <taxon>Bacteria</taxon>
        <taxon>Pseudomonadati</taxon>
        <taxon>Pseudomonadota</taxon>
        <taxon>Betaproteobacteria</taxon>
        <taxon>Candidatus Desulfobacillus</taxon>
    </lineage>
</organism>
<proteinExistence type="predicted"/>
<dbReference type="Gene3D" id="3.10.129.10">
    <property type="entry name" value="Hotdog Thioesterase"/>
    <property type="match status" value="1"/>
</dbReference>
<dbReference type="InterPro" id="IPR029069">
    <property type="entry name" value="HotDog_dom_sf"/>
</dbReference>
<dbReference type="Proteomes" id="UP000662914">
    <property type="component" value="Chromosome"/>
</dbReference>
<dbReference type="Pfam" id="PF13279">
    <property type="entry name" value="4HBT_2"/>
    <property type="match status" value="1"/>
</dbReference>
<evidence type="ECO:0000313" key="1">
    <source>
        <dbReference type="EMBL" id="BBO22247.1"/>
    </source>
</evidence>
<dbReference type="AlphaFoldDB" id="A0A809S132"/>
<gene>
    <name evidence="1" type="ORF">DSYM_29460</name>
</gene>
<accession>A0A809S132</accession>
<dbReference type="KEGG" id="ddz:DSYM_29460"/>
<dbReference type="SUPFAM" id="SSF54637">
    <property type="entry name" value="Thioesterase/thiol ester dehydrase-isomerase"/>
    <property type="match status" value="1"/>
</dbReference>
<dbReference type="PANTHER" id="PTHR31793:SF2">
    <property type="entry name" value="BLR1345 PROTEIN"/>
    <property type="match status" value="1"/>
</dbReference>